<organism evidence="1">
    <name type="scientific">Microvirus mar22</name>
    <dbReference type="NCBI Taxonomy" id="2851155"/>
    <lineage>
        <taxon>Viruses</taxon>
        <taxon>Monodnaviria</taxon>
        <taxon>Sangervirae</taxon>
        <taxon>Phixviricota</taxon>
        <taxon>Malgrandaviricetes</taxon>
        <taxon>Petitvirales</taxon>
        <taxon>Microviridae</taxon>
    </lineage>
</organism>
<reference evidence="1" key="1">
    <citation type="submission" date="2021-04" db="EMBL/GenBank/DDBJ databases">
        <title>Genomes of microviruses identified in yellow-bellied marmot fecal samples.</title>
        <authorList>
            <person name="Varsani A."/>
            <person name="Kraberger S."/>
            <person name="Chatterjee A."/>
            <person name="Richet C."/>
            <person name="Fontenele R.S."/>
            <person name="Schmidlin K."/>
            <person name="Blumstein D.T."/>
        </authorList>
    </citation>
    <scope>NUCLEOTIDE SEQUENCE</scope>
    <source>
        <strain evidence="1">Mar22</strain>
    </source>
</reference>
<accession>A0A8F5MLH7</accession>
<protein>
    <submittedName>
        <fullName evidence="1">Uncharacterized protein</fullName>
    </submittedName>
</protein>
<proteinExistence type="predicted"/>
<sequence>MMRLDLFLKRNSDFQTMIRQDVIEFLTSSSITKRYSCSERLKGIFVDTVMSTLDQKDLVKLASEVTISFPDNSSMNSLHEENKKLTQVEFLTYIVEKKPNLVDVSLIIQ</sequence>
<name>A0A8F5MLH7_9VIRU</name>
<evidence type="ECO:0000313" key="1">
    <source>
        <dbReference type="EMBL" id="QXN75088.1"/>
    </source>
</evidence>
<dbReference type="EMBL" id="MZ089768">
    <property type="protein sequence ID" value="QXN75088.1"/>
    <property type="molecule type" value="Genomic_DNA"/>
</dbReference>